<reference evidence="10 11" key="1">
    <citation type="submission" date="2019-11" db="EMBL/GenBank/DDBJ databases">
        <title>Multidrug-resistant Acinetobacter baumannii moving toward extensively drug-resistant over fifteen years in South of Brazil.</title>
        <authorList>
            <person name="Fedrigo N.H."/>
            <person name="Cerdeira L."/>
            <person name="Fuga B."/>
            <person name="Marini P.V.B."/>
            <person name="Shinohara D.R."/>
            <person name="Carrara-Marroni F.E."/>
            <person name="Lincopan N."/>
            <person name="Tognim M.C.B."/>
        </authorList>
    </citation>
    <scope>NUCLEOTIDE SEQUENCE [LARGE SCALE GENOMIC DNA]</scope>
    <source>
        <strain evidence="10 11">Ac576</strain>
    </source>
</reference>
<evidence type="ECO:0000256" key="2">
    <source>
        <dbReference type="ARBA" id="ARBA00022448"/>
    </source>
</evidence>
<dbReference type="EMBL" id="WPIP01000278">
    <property type="protein sequence ID" value="MVM93728.1"/>
    <property type="molecule type" value="Genomic_DNA"/>
</dbReference>
<feature type="transmembrane region" description="Helical" evidence="8">
    <location>
        <begin position="102"/>
        <end position="123"/>
    </location>
</feature>
<keyword evidence="6 8" id="KW-0472">Membrane</keyword>
<proteinExistence type="predicted"/>
<evidence type="ECO:0000256" key="1">
    <source>
        <dbReference type="ARBA" id="ARBA00004141"/>
    </source>
</evidence>
<evidence type="ECO:0000256" key="6">
    <source>
        <dbReference type="ARBA" id="ARBA00023136"/>
    </source>
</evidence>
<dbReference type="InterPro" id="IPR003280">
    <property type="entry name" value="2pore_dom_K_chnl"/>
</dbReference>
<protein>
    <recommendedName>
        <fullName evidence="9">Potassium channel domain-containing protein</fullName>
    </recommendedName>
</protein>
<evidence type="ECO:0000313" key="10">
    <source>
        <dbReference type="EMBL" id="MVM93728.1"/>
    </source>
</evidence>
<comment type="caution">
    <text evidence="10">The sequence shown here is derived from an EMBL/GenBank/DDBJ whole genome shotgun (WGS) entry which is preliminary data.</text>
</comment>
<keyword evidence="5" id="KW-0406">Ion transport</keyword>
<keyword evidence="3 8" id="KW-0812">Transmembrane</keyword>
<evidence type="ECO:0000256" key="8">
    <source>
        <dbReference type="SAM" id="Phobius"/>
    </source>
</evidence>
<gene>
    <name evidence="10" type="ORF">GNY86_19535</name>
</gene>
<evidence type="ECO:0000259" key="9">
    <source>
        <dbReference type="Pfam" id="PF07885"/>
    </source>
</evidence>
<keyword evidence="2" id="KW-0813">Transport</keyword>
<dbReference type="InterPro" id="IPR013099">
    <property type="entry name" value="K_chnl_dom"/>
</dbReference>
<evidence type="ECO:0000256" key="3">
    <source>
        <dbReference type="ARBA" id="ARBA00022692"/>
    </source>
</evidence>
<evidence type="ECO:0000313" key="11">
    <source>
        <dbReference type="Proteomes" id="UP000439424"/>
    </source>
</evidence>
<feature type="domain" description="Potassium channel" evidence="9">
    <location>
        <begin position="43"/>
        <end position="127"/>
    </location>
</feature>
<keyword evidence="4 8" id="KW-1133">Transmembrane helix</keyword>
<organism evidence="10 11">
    <name type="scientific">Acinetobacter baumannii</name>
    <dbReference type="NCBI Taxonomy" id="470"/>
    <lineage>
        <taxon>Bacteria</taxon>
        <taxon>Pseudomonadati</taxon>
        <taxon>Pseudomonadota</taxon>
        <taxon>Gammaproteobacteria</taxon>
        <taxon>Moraxellales</taxon>
        <taxon>Moraxellaceae</taxon>
        <taxon>Acinetobacter</taxon>
        <taxon>Acinetobacter calcoaceticus/baumannii complex</taxon>
    </lineage>
</organism>
<dbReference type="GO" id="GO:0005886">
    <property type="term" value="C:plasma membrane"/>
    <property type="evidence" value="ECO:0007669"/>
    <property type="project" value="TreeGrafter"/>
</dbReference>
<name>A0A6I4HSN7_ACIBA</name>
<sequence length="334" mass="38439">MSKIVLLIKDSLQYYPIIYEVKYPMNKTFKALGSIHPLKIGMIYLLLIVISALLLYLCPEFKLTSTTVSDPNSLTSSLYFTFVTITTLGYGDILPNNELTRILVIFLSFGGVVLTGLFLNSLAHTISKITQVEDENKMRREKFDEDVRRFLDISILLTQNFDDFKFSATSLITPLSKYNPSIDTSPLMNFKFNINDLCDLFKLNGLRRFPLSKTKIEVFYNSFDILNSNLDQLLKLGYFNFNNETLKIVVKYLSYCKMVDTRENILRFARLEQSDTEWIRSMLLNAKEEVQITAISNAIDDYILLIEQIKRTVSLIVNIESLINSINQAKCSHD</sequence>
<dbReference type="AlphaFoldDB" id="A0A6I4HSN7"/>
<dbReference type="PANTHER" id="PTHR11003:SF291">
    <property type="entry name" value="IP11374P"/>
    <property type="match status" value="1"/>
</dbReference>
<evidence type="ECO:0000256" key="4">
    <source>
        <dbReference type="ARBA" id="ARBA00022989"/>
    </source>
</evidence>
<dbReference type="Pfam" id="PF07885">
    <property type="entry name" value="Ion_trans_2"/>
    <property type="match status" value="1"/>
</dbReference>
<dbReference type="PANTHER" id="PTHR11003">
    <property type="entry name" value="POTASSIUM CHANNEL, SUBFAMILY K"/>
    <property type="match status" value="1"/>
</dbReference>
<feature type="transmembrane region" description="Helical" evidence="8">
    <location>
        <begin position="77"/>
        <end position="95"/>
    </location>
</feature>
<dbReference type="Gene3D" id="1.10.287.70">
    <property type="match status" value="1"/>
</dbReference>
<dbReference type="SUPFAM" id="SSF81324">
    <property type="entry name" value="Voltage-gated potassium channels"/>
    <property type="match status" value="1"/>
</dbReference>
<accession>A0A6I4HSN7</accession>
<dbReference type="GO" id="GO:0030322">
    <property type="term" value="P:stabilization of membrane potential"/>
    <property type="evidence" value="ECO:0007669"/>
    <property type="project" value="TreeGrafter"/>
</dbReference>
<dbReference type="Proteomes" id="UP000439424">
    <property type="component" value="Unassembled WGS sequence"/>
</dbReference>
<evidence type="ECO:0000256" key="5">
    <source>
        <dbReference type="ARBA" id="ARBA00023065"/>
    </source>
</evidence>
<dbReference type="GO" id="GO:0022841">
    <property type="term" value="F:potassium ion leak channel activity"/>
    <property type="evidence" value="ECO:0007669"/>
    <property type="project" value="TreeGrafter"/>
</dbReference>
<feature type="transmembrane region" description="Helical" evidence="8">
    <location>
        <begin position="40"/>
        <end position="57"/>
    </location>
</feature>
<keyword evidence="7" id="KW-0407">Ion channel</keyword>
<comment type="subcellular location">
    <subcellularLocation>
        <location evidence="1">Membrane</location>
        <topology evidence="1">Multi-pass membrane protein</topology>
    </subcellularLocation>
</comment>
<dbReference type="GO" id="GO:0015271">
    <property type="term" value="F:outward rectifier potassium channel activity"/>
    <property type="evidence" value="ECO:0007669"/>
    <property type="project" value="TreeGrafter"/>
</dbReference>
<evidence type="ECO:0000256" key="7">
    <source>
        <dbReference type="ARBA" id="ARBA00023303"/>
    </source>
</evidence>